<feature type="transmembrane region" description="Helical" evidence="5">
    <location>
        <begin position="136"/>
        <end position="155"/>
    </location>
</feature>
<name>A0A0W0EXQ3_MONRR</name>
<evidence type="ECO:0000259" key="6">
    <source>
        <dbReference type="Pfam" id="PF10277"/>
    </source>
</evidence>
<protein>
    <recommendedName>
        <fullName evidence="6">CWH43-like N-terminal domain-containing protein</fullName>
    </recommendedName>
</protein>
<gene>
    <name evidence="7" type="ORF">WG66_18656</name>
</gene>
<feature type="domain" description="CWH43-like N-terminal" evidence="6">
    <location>
        <begin position="17"/>
        <end position="220"/>
    </location>
</feature>
<feature type="transmembrane region" description="Helical" evidence="5">
    <location>
        <begin position="67"/>
        <end position="85"/>
    </location>
</feature>
<evidence type="ECO:0000256" key="2">
    <source>
        <dbReference type="ARBA" id="ARBA00022692"/>
    </source>
</evidence>
<dbReference type="InterPro" id="IPR019402">
    <property type="entry name" value="CWH43_N"/>
</dbReference>
<dbReference type="PANTHER" id="PTHR21324">
    <property type="entry name" value="FASTING-INDUCIBLE INTEGRAL MEMBRANE PROTEIN TM6P1-RELATED"/>
    <property type="match status" value="1"/>
</dbReference>
<feature type="transmembrane region" description="Helical" evidence="5">
    <location>
        <begin position="105"/>
        <end position="124"/>
    </location>
</feature>
<dbReference type="EMBL" id="LATX01002463">
    <property type="protein sequence ID" value="KTB28811.1"/>
    <property type="molecule type" value="Genomic_DNA"/>
</dbReference>
<accession>A0A0W0EXQ3</accession>
<feature type="transmembrane region" description="Helical" evidence="5">
    <location>
        <begin position="21"/>
        <end position="40"/>
    </location>
</feature>
<keyword evidence="4 5" id="KW-0472">Membrane</keyword>
<dbReference type="GO" id="GO:0012505">
    <property type="term" value="C:endomembrane system"/>
    <property type="evidence" value="ECO:0007669"/>
    <property type="project" value="UniProtKB-SubCell"/>
</dbReference>
<evidence type="ECO:0000256" key="1">
    <source>
        <dbReference type="ARBA" id="ARBA00004127"/>
    </source>
</evidence>
<dbReference type="Proteomes" id="UP000054988">
    <property type="component" value="Unassembled WGS sequence"/>
</dbReference>
<feature type="transmembrane region" description="Helical" evidence="5">
    <location>
        <begin position="198"/>
        <end position="216"/>
    </location>
</feature>
<feature type="transmembrane region" description="Helical" evidence="5">
    <location>
        <begin position="167"/>
        <end position="186"/>
    </location>
</feature>
<comment type="caution">
    <text evidence="7">The sequence shown here is derived from an EMBL/GenBank/DDBJ whole genome shotgun (WGS) entry which is preliminary data.</text>
</comment>
<comment type="subcellular location">
    <subcellularLocation>
        <location evidence="1">Endomembrane system</location>
        <topology evidence="1">Multi-pass membrane protein</topology>
    </subcellularLocation>
</comment>
<evidence type="ECO:0000313" key="7">
    <source>
        <dbReference type="EMBL" id="KTB28811.1"/>
    </source>
</evidence>
<evidence type="ECO:0000256" key="5">
    <source>
        <dbReference type="SAM" id="Phobius"/>
    </source>
</evidence>
<proteinExistence type="predicted"/>
<organism evidence="7 8">
    <name type="scientific">Moniliophthora roreri</name>
    <name type="common">Frosty pod rot fungus</name>
    <name type="synonym">Monilia roreri</name>
    <dbReference type="NCBI Taxonomy" id="221103"/>
    <lineage>
        <taxon>Eukaryota</taxon>
        <taxon>Fungi</taxon>
        <taxon>Dikarya</taxon>
        <taxon>Basidiomycota</taxon>
        <taxon>Agaricomycotina</taxon>
        <taxon>Agaricomycetes</taxon>
        <taxon>Agaricomycetidae</taxon>
        <taxon>Agaricales</taxon>
        <taxon>Marasmiineae</taxon>
        <taxon>Marasmiaceae</taxon>
        <taxon>Moniliophthora</taxon>
    </lineage>
</organism>
<reference evidence="7 8" key="1">
    <citation type="submission" date="2015-12" db="EMBL/GenBank/DDBJ databases">
        <title>Draft genome sequence of Moniliophthora roreri, the causal agent of frosty pod rot of cacao.</title>
        <authorList>
            <person name="Aime M.C."/>
            <person name="Diaz-Valderrama J.R."/>
            <person name="Kijpornyongpan T."/>
            <person name="Phillips-Mora W."/>
        </authorList>
    </citation>
    <scope>NUCLEOTIDE SEQUENCE [LARGE SCALE GENOMIC DNA]</scope>
    <source>
        <strain evidence="7 8">MCA 2952</strain>
    </source>
</reference>
<dbReference type="AlphaFoldDB" id="A0A0W0EXQ3"/>
<dbReference type="GO" id="GO:0005886">
    <property type="term" value="C:plasma membrane"/>
    <property type="evidence" value="ECO:0007669"/>
    <property type="project" value="TreeGrafter"/>
</dbReference>
<sequence>MAISLPYRRSHFAHICQWIPVLGAFIWFATLVTLLITWLVQGRPIYASVEHRIAYISDVGADVLKPLFVASCTITAASFFLSLLIEKSLRYWGRSTHKSERVFGALAVLYSFSGGCGLILLSVFDTKRYKRTHKQCMWAFLVGVAMSAFFTLIEYRCIGDGRILNKLFRAKAIITGILVVLAAPFAVEFFKDPDTGAILEWGIGIGFTFLLLTSFFDLRHASGVYEDEFEGQSSEENPALPA</sequence>
<evidence type="ECO:0000256" key="3">
    <source>
        <dbReference type="ARBA" id="ARBA00022989"/>
    </source>
</evidence>
<dbReference type="eggNOG" id="ENOG502RZQS">
    <property type="taxonomic scope" value="Eukaryota"/>
</dbReference>
<evidence type="ECO:0000313" key="8">
    <source>
        <dbReference type="Proteomes" id="UP000054988"/>
    </source>
</evidence>
<dbReference type="InterPro" id="IPR050911">
    <property type="entry name" value="DRAM/TMEM150_Autophagy_Mod"/>
</dbReference>
<keyword evidence="2 5" id="KW-0812">Transmembrane</keyword>
<evidence type="ECO:0000256" key="4">
    <source>
        <dbReference type="ARBA" id="ARBA00023136"/>
    </source>
</evidence>
<keyword evidence="3 5" id="KW-1133">Transmembrane helix</keyword>
<dbReference type="PANTHER" id="PTHR21324:SF2">
    <property type="entry name" value="EG:22E5.9 PROTEIN"/>
    <property type="match status" value="1"/>
</dbReference>
<dbReference type="Pfam" id="PF10277">
    <property type="entry name" value="Frag1"/>
    <property type="match status" value="1"/>
</dbReference>